<feature type="domain" description="2Fe-2S ferredoxin-type" evidence="6">
    <location>
        <begin position="4"/>
        <end position="89"/>
    </location>
</feature>
<dbReference type="OrthoDB" id="9792018at2"/>
<dbReference type="PANTHER" id="PTHR45444:SF3">
    <property type="entry name" value="XANTHINE DEHYDROGENASE"/>
    <property type="match status" value="1"/>
</dbReference>
<organism evidence="8 9">
    <name type="scientific">Paracoccus sphaerophysae</name>
    <dbReference type="NCBI Taxonomy" id="690417"/>
    <lineage>
        <taxon>Bacteria</taxon>
        <taxon>Pseudomonadati</taxon>
        <taxon>Pseudomonadota</taxon>
        <taxon>Alphaproteobacteria</taxon>
        <taxon>Rhodobacterales</taxon>
        <taxon>Paracoccaceae</taxon>
        <taxon>Paracoccus</taxon>
    </lineage>
</organism>
<dbReference type="Gene3D" id="3.30.43.10">
    <property type="entry name" value="Uridine Diphospho-n-acetylenolpyruvylglucosamine Reductase, domain 2"/>
    <property type="match status" value="1"/>
</dbReference>
<dbReference type="InterPro" id="IPR014307">
    <property type="entry name" value="Xanthine_DH_ssu"/>
</dbReference>
<dbReference type="GO" id="GO:0005506">
    <property type="term" value="F:iron ion binding"/>
    <property type="evidence" value="ECO:0007669"/>
    <property type="project" value="InterPro"/>
</dbReference>
<dbReference type="SMART" id="SM01092">
    <property type="entry name" value="CO_deh_flav_C"/>
    <property type="match status" value="1"/>
</dbReference>
<dbReference type="Pfam" id="PF00941">
    <property type="entry name" value="FAD_binding_5"/>
    <property type="match status" value="1"/>
</dbReference>
<dbReference type="SUPFAM" id="SSF55447">
    <property type="entry name" value="CO dehydrogenase flavoprotein C-terminal domain-like"/>
    <property type="match status" value="1"/>
</dbReference>
<keyword evidence="2" id="KW-0479">Metal-binding</keyword>
<name>A0A099EUP7_9RHOB</name>
<evidence type="ECO:0000256" key="1">
    <source>
        <dbReference type="ARBA" id="ARBA00022630"/>
    </source>
</evidence>
<dbReference type="CDD" id="cd00207">
    <property type="entry name" value="fer2"/>
    <property type="match status" value="1"/>
</dbReference>
<dbReference type="SUPFAM" id="SSF54292">
    <property type="entry name" value="2Fe-2S ferredoxin-like"/>
    <property type="match status" value="1"/>
</dbReference>
<protein>
    <submittedName>
        <fullName evidence="8">FAD-binding molybdopterin dehydrogenase</fullName>
    </submittedName>
</protein>
<dbReference type="Gene3D" id="3.30.390.50">
    <property type="entry name" value="CO dehydrogenase flavoprotein, C-terminal domain"/>
    <property type="match status" value="1"/>
</dbReference>
<dbReference type="AlphaFoldDB" id="A0A099EUP7"/>
<dbReference type="PROSITE" id="PS51085">
    <property type="entry name" value="2FE2S_FER_2"/>
    <property type="match status" value="1"/>
</dbReference>
<dbReference type="GO" id="GO:0071949">
    <property type="term" value="F:FAD binding"/>
    <property type="evidence" value="ECO:0007669"/>
    <property type="project" value="InterPro"/>
</dbReference>
<evidence type="ECO:0000256" key="5">
    <source>
        <dbReference type="ARBA" id="ARBA00023004"/>
    </source>
</evidence>
<dbReference type="Pfam" id="PF00111">
    <property type="entry name" value="Fer2"/>
    <property type="match status" value="1"/>
</dbReference>
<dbReference type="STRING" id="690417.IC63_16250"/>
<dbReference type="PIRSF" id="PIRSF036557">
    <property type="entry name" value="XdhA_RC"/>
    <property type="match status" value="1"/>
</dbReference>
<keyword evidence="4" id="KW-0560">Oxidoreductase</keyword>
<feature type="domain" description="FAD-binding PCMH-type" evidence="7">
    <location>
        <begin position="207"/>
        <end position="378"/>
    </location>
</feature>
<dbReference type="Proteomes" id="UP000029917">
    <property type="component" value="Unassembled WGS sequence"/>
</dbReference>
<dbReference type="NCBIfam" id="TIGR02963">
    <property type="entry name" value="xanthine_xdhA"/>
    <property type="match status" value="1"/>
</dbReference>
<accession>A0A099EUP7</accession>
<comment type="caution">
    <text evidence="8">The sequence shown here is derived from an EMBL/GenBank/DDBJ whole genome shotgun (WGS) entry which is preliminary data.</text>
</comment>
<dbReference type="Gene3D" id="3.30.465.10">
    <property type="match status" value="1"/>
</dbReference>
<keyword evidence="1" id="KW-0285">Flavoprotein</keyword>
<dbReference type="InterPro" id="IPR016167">
    <property type="entry name" value="FAD-bd_PCMH_sub1"/>
</dbReference>
<dbReference type="GO" id="GO:0051537">
    <property type="term" value="F:2 iron, 2 sulfur cluster binding"/>
    <property type="evidence" value="ECO:0007669"/>
    <property type="project" value="InterPro"/>
</dbReference>
<dbReference type="InterPro" id="IPR006058">
    <property type="entry name" value="2Fe2S_fd_BS"/>
</dbReference>
<dbReference type="SUPFAM" id="SSF47741">
    <property type="entry name" value="CO dehydrogenase ISP C-domain like"/>
    <property type="match status" value="1"/>
</dbReference>
<gene>
    <name evidence="8" type="ORF">IC63_16250</name>
</gene>
<keyword evidence="9" id="KW-1185">Reference proteome</keyword>
<evidence type="ECO:0000259" key="7">
    <source>
        <dbReference type="PROSITE" id="PS51387"/>
    </source>
</evidence>
<dbReference type="InterPro" id="IPR016166">
    <property type="entry name" value="FAD-bd_PCMH"/>
</dbReference>
<dbReference type="InterPro" id="IPR002346">
    <property type="entry name" value="Mopterin_DH_FAD-bd"/>
</dbReference>
<keyword evidence="5" id="KW-0408">Iron</keyword>
<dbReference type="InterPro" id="IPR016169">
    <property type="entry name" value="FAD-bd_PCMH_sub2"/>
</dbReference>
<reference evidence="8 9" key="1">
    <citation type="submission" date="2014-09" db="EMBL/GenBank/DDBJ databases">
        <authorList>
            <person name="McGinnis J.M."/>
            <person name="Wolfgang W.J."/>
        </authorList>
    </citation>
    <scope>NUCLEOTIDE SEQUENCE [LARGE SCALE GENOMIC DNA]</scope>
    <source>
        <strain evidence="8 9">HAMBI 3106</strain>
    </source>
</reference>
<evidence type="ECO:0000256" key="3">
    <source>
        <dbReference type="ARBA" id="ARBA00022827"/>
    </source>
</evidence>
<dbReference type="PROSITE" id="PS51387">
    <property type="entry name" value="FAD_PCMH"/>
    <property type="match status" value="1"/>
</dbReference>
<dbReference type="EMBL" id="JRKS01000093">
    <property type="protein sequence ID" value="KGJ01726.1"/>
    <property type="molecule type" value="Genomic_DNA"/>
</dbReference>
<dbReference type="InterPro" id="IPR036683">
    <property type="entry name" value="CO_DH_flav_C_dom_sf"/>
</dbReference>
<evidence type="ECO:0000256" key="2">
    <source>
        <dbReference type="ARBA" id="ARBA00022723"/>
    </source>
</evidence>
<dbReference type="InterPro" id="IPR036318">
    <property type="entry name" value="FAD-bd_PCMH-like_sf"/>
</dbReference>
<dbReference type="InterPro" id="IPR016208">
    <property type="entry name" value="Ald_Oxase/xanthine_DH-like"/>
</dbReference>
<evidence type="ECO:0000259" key="6">
    <source>
        <dbReference type="PROSITE" id="PS51085"/>
    </source>
</evidence>
<dbReference type="PROSITE" id="PS00197">
    <property type="entry name" value="2FE2S_FER_1"/>
    <property type="match status" value="1"/>
</dbReference>
<reference evidence="8 9" key="2">
    <citation type="submission" date="2014-10" db="EMBL/GenBank/DDBJ databases">
        <title>Paracoccus sanguinis sp. nov., isolated from clinical specimens of New York State patients.</title>
        <authorList>
            <person name="Mingle L.A."/>
            <person name="Cole J.A."/>
            <person name="Lapierre P."/>
            <person name="Musser K.A."/>
        </authorList>
    </citation>
    <scope>NUCLEOTIDE SEQUENCE [LARGE SCALE GENOMIC DNA]</scope>
    <source>
        <strain evidence="8 9">HAMBI 3106</strain>
    </source>
</reference>
<dbReference type="Pfam" id="PF01799">
    <property type="entry name" value="Fer2_2"/>
    <property type="match status" value="1"/>
</dbReference>
<evidence type="ECO:0000313" key="8">
    <source>
        <dbReference type="EMBL" id="KGJ01726.1"/>
    </source>
</evidence>
<dbReference type="InterPro" id="IPR036884">
    <property type="entry name" value="2Fe-2S-bd_dom_sf"/>
</dbReference>
<proteinExistence type="predicted"/>
<dbReference type="Gene3D" id="3.10.20.30">
    <property type="match status" value="1"/>
</dbReference>
<keyword evidence="3" id="KW-0274">FAD</keyword>
<dbReference type="InterPro" id="IPR002888">
    <property type="entry name" value="2Fe-2S-bd"/>
</dbReference>
<dbReference type="GO" id="GO:0004854">
    <property type="term" value="F:xanthine dehydrogenase activity"/>
    <property type="evidence" value="ECO:0007669"/>
    <property type="project" value="InterPro"/>
</dbReference>
<dbReference type="InterPro" id="IPR001041">
    <property type="entry name" value="2Fe-2S_ferredoxin-type"/>
</dbReference>
<dbReference type="Pfam" id="PF03450">
    <property type="entry name" value="CO_deh_flav_C"/>
    <property type="match status" value="1"/>
</dbReference>
<sequence>MTDAPIRFLLNDTEIVLTEAGPGDTLLDFLRLGRGLTGTKEGCAEGDCGACTVVAGRLHGGALVYEPVNACIRFLAACHGCHIVTVEHLKGPDGGLHPVQRAMVEHHASQCGFCTPGFVMALYGLWMENPAPDVVQVETALQGNLCRCTGYEPIVRAALAAGRAGGQMQDALAVERAAVTAKLAAIPPGADVFRNVGRGAGPDGETPFHNMERAVVPADTDQFAAVLAANPQATIVAGATDVGLWVTKMMRPISPAIFVGHLMKEIEETPDAIRIGAGITYSEFAPVIAAHFPGVEDYVLRIGGWQIRNAGTIGGNIANGSPIGEMPPLLIALGARIVLRHGETRREIALEDFFIDYGKQDRAPGEFLETIVIPKTGGAILAAYKLSKRASADISAVAAGFRVEVRDDRIVTARVAFGGMAGVSKRARHAENALIGQPFAAETFEAAARAVAQDFNPLSDFRASLAYRHAVAANFFRRFWLEQAGLEAPVRLNRAVGD</sequence>
<dbReference type="Gene3D" id="1.10.150.120">
    <property type="entry name" value="[2Fe-2S]-binding domain"/>
    <property type="match status" value="1"/>
</dbReference>
<dbReference type="InterPro" id="IPR012175">
    <property type="entry name" value="Xanth_DH_ssu_bac"/>
</dbReference>
<dbReference type="InterPro" id="IPR036010">
    <property type="entry name" value="2Fe-2S_ferredoxin-like_sf"/>
</dbReference>
<evidence type="ECO:0000313" key="9">
    <source>
        <dbReference type="Proteomes" id="UP000029917"/>
    </source>
</evidence>
<dbReference type="InterPro" id="IPR012675">
    <property type="entry name" value="Beta-grasp_dom_sf"/>
</dbReference>
<dbReference type="InterPro" id="IPR005107">
    <property type="entry name" value="CO_DH_flav_C"/>
</dbReference>
<dbReference type="PANTHER" id="PTHR45444">
    <property type="entry name" value="XANTHINE DEHYDROGENASE"/>
    <property type="match status" value="1"/>
</dbReference>
<dbReference type="RefSeq" id="WP_036722227.1">
    <property type="nucleotide sequence ID" value="NZ_JRKS01000093.1"/>
</dbReference>
<dbReference type="SUPFAM" id="SSF56176">
    <property type="entry name" value="FAD-binding/transporter-associated domain-like"/>
    <property type="match status" value="1"/>
</dbReference>
<evidence type="ECO:0000256" key="4">
    <source>
        <dbReference type="ARBA" id="ARBA00023002"/>
    </source>
</evidence>